<protein>
    <submittedName>
        <fullName evidence="2">Uncharacterized protein</fullName>
    </submittedName>
</protein>
<feature type="compositionally biased region" description="Basic and acidic residues" evidence="1">
    <location>
        <begin position="487"/>
        <end position="508"/>
    </location>
</feature>
<evidence type="ECO:0000313" key="3">
    <source>
        <dbReference type="Proteomes" id="UP000719412"/>
    </source>
</evidence>
<evidence type="ECO:0000256" key="1">
    <source>
        <dbReference type="SAM" id="MobiDB-lite"/>
    </source>
</evidence>
<accession>A0A8J6LJZ1</accession>
<feature type="region of interest" description="Disordered" evidence="1">
    <location>
        <begin position="178"/>
        <end position="526"/>
    </location>
</feature>
<dbReference type="AlphaFoldDB" id="A0A8J6LJZ1"/>
<feature type="compositionally biased region" description="Basic and acidic residues" evidence="1">
    <location>
        <begin position="428"/>
        <end position="444"/>
    </location>
</feature>
<name>A0A8J6LJZ1_TENMO</name>
<feature type="compositionally biased region" description="Low complexity" evidence="1">
    <location>
        <begin position="353"/>
        <end position="363"/>
    </location>
</feature>
<reference evidence="2" key="2">
    <citation type="submission" date="2021-08" db="EMBL/GenBank/DDBJ databases">
        <authorList>
            <person name="Eriksson T."/>
        </authorList>
    </citation>
    <scope>NUCLEOTIDE SEQUENCE</scope>
    <source>
        <strain evidence="2">Stoneville</strain>
        <tissue evidence="2">Whole head</tissue>
    </source>
</reference>
<proteinExistence type="predicted"/>
<reference evidence="2" key="1">
    <citation type="journal article" date="2020" name="J Insects Food Feed">
        <title>The yellow mealworm (Tenebrio molitor) genome: a resource for the emerging insects as food and feed industry.</title>
        <authorList>
            <person name="Eriksson T."/>
            <person name="Andere A."/>
            <person name="Kelstrup H."/>
            <person name="Emery V."/>
            <person name="Picard C."/>
        </authorList>
    </citation>
    <scope>NUCLEOTIDE SEQUENCE</scope>
    <source>
        <strain evidence="2">Stoneville</strain>
        <tissue evidence="2">Whole head</tissue>
    </source>
</reference>
<feature type="compositionally biased region" description="Basic and acidic residues" evidence="1">
    <location>
        <begin position="242"/>
        <end position="253"/>
    </location>
</feature>
<comment type="caution">
    <text evidence="2">The sequence shown here is derived from an EMBL/GenBank/DDBJ whole genome shotgun (WGS) entry which is preliminary data.</text>
</comment>
<evidence type="ECO:0000313" key="2">
    <source>
        <dbReference type="EMBL" id="KAH0821422.1"/>
    </source>
</evidence>
<feature type="compositionally biased region" description="Basic and acidic residues" evidence="1">
    <location>
        <begin position="260"/>
        <end position="271"/>
    </location>
</feature>
<feature type="compositionally biased region" description="Basic and acidic residues" evidence="1">
    <location>
        <begin position="216"/>
        <end position="230"/>
    </location>
</feature>
<feature type="compositionally biased region" description="Basic and acidic residues" evidence="1">
    <location>
        <begin position="278"/>
        <end position="328"/>
    </location>
</feature>
<sequence length="598" mass="64483">MSGCQRSSCPYGSARSGRSGIANVTTLDVVPLEPDNSLIDLLENTKMLITAITNVTQNVKNHIEKRKARREGGKSKTSTCTWPSVGTTVTAENVNELLKSRTQDDKGFRSCSCTTTGLSENQQDLVNTTAPDPRVVENSGLGPCRCAETYEKLRASLSNKLNRQSTIVEEKPLKSCACASTNTEPPKEEAKAESGGEPPAESTKEGSVKGESQAESTKRESKAESVKEELQESVIGEPLAESSRRESKAESVKGESQAESTKRESKAESMKGESQSESIKRDSKADSTKRESKAESTKQESKAESIKEEPQAESTKRESKADESKAEAPVEAPPQDEPKPEPEPEPPKEEAAPEPQTEQSEPPAEAEPEAEAPPKDVSVVDKAKDVDVTGQVAAGVGSPGVTPEVEHLPEASPIPDQTSKINSPASRKSSDKAKPQPLPKDCRRGLNTSDLYKIPPFKDKMSADMGRGPSLPKDCRRGLSEFNDAPPVRDKHLTSDDLARGRSKDCRRGKMNALGSDIPEKKHDSLVGTKVKPVDCKCKDCQERRGSAQAANRPCAASLAKDPKECLKECPKQKVAQPGKVKMTVVHRSVPKLNAGLN</sequence>
<dbReference type="EMBL" id="JABDTM020007919">
    <property type="protein sequence ID" value="KAH0821422.1"/>
    <property type="molecule type" value="Genomic_DNA"/>
</dbReference>
<dbReference type="Proteomes" id="UP000719412">
    <property type="component" value="Unassembled WGS sequence"/>
</dbReference>
<feature type="compositionally biased region" description="Basic and acidic residues" evidence="1">
    <location>
        <begin position="372"/>
        <end position="387"/>
    </location>
</feature>
<gene>
    <name evidence="2" type="ORF">GEV33_001369</name>
</gene>
<feature type="compositionally biased region" description="Polar residues" evidence="1">
    <location>
        <begin position="415"/>
        <end position="427"/>
    </location>
</feature>
<feature type="compositionally biased region" description="Basic and acidic residues" evidence="1">
    <location>
        <begin position="185"/>
        <end position="194"/>
    </location>
</feature>
<organism evidence="2 3">
    <name type="scientific">Tenebrio molitor</name>
    <name type="common">Yellow mealworm beetle</name>
    <dbReference type="NCBI Taxonomy" id="7067"/>
    <lineage>
        <taxon>Eukaryota</taxon>
        <taxon>Metazoa</taxon>
        <taxon>Ecdysozoa</taxon>
        <taxon>Arthropoda</taxon>
        <taxon>Hexapoda</taxon>
        <taxon>Insecta</taxon>
        <taxon>Pterygota</taxon>
        <taxon>Neoptera</taxon>
        <taxon>Endopterygota</taxon>
        <taxon>Coleoptera</taxon>
        <taxon>Polyphaga</taxon>
        <taxon>Cucujiformia</taxon>
        <taxon>Tenebrionidae</taxon>
        <taxon>Tenebrio</taxon>
    </lineage>
</organism>
<keyword evidence="3" id="KW-1185">Reference proteome</keyword>
<feature type="compositionally biased region" description="Basic and acidic residues" evidence="1">
    <location>
        <begin position="336"/>
        <end position="351"/>
    </location>
</feature>